<keyword evidence="5 12" id="KW-1133">Transmembrane helix</keyword>
<comment type="caution">
    <text evidence="9">Lacks conserved residue(s) required for the propagation of feature annotation.</text>
</comment>
<feature type="transmembrane region" description="Helical" evidence="12">
    <location>
        <begin position="53"/>
        <end position="71"/>
    </location>
</feature>
<feature type="short sequence motif" description="GXSXG" evidence="9">
    <location>
        <begin position="599"/>
        <end position="603"/>
    </location>
</feature>
<feature type="transmembrane region" description="Helical" evidence="12">
    <location>
        <begin position="243"/>
        <end position="263"/>
    </location>
</feature>
<comment type="caution">
    <text evidence="16">The sequence shown here is derived from an EMBL/GenBank/DDBJ whole genome shotgun (WGS) entry which is preliminary data.</text>
</comment>
<evidence type="ECO:0000256" key="2">
    <source>
        <dbReference type="ARBA" id="ARBA00022692"/>
    </source>
</evidence>
<dbReference type="Proteomes" id="UP000650467">
    <property type="component" value="Unassembled WGS sequence"/>
</dbReference>
<dbReference type="GO" id="GO:0016887">
    <property type="term" value="F:ATP hydrolysis activity"/>
    <property type="evidence" value="ECO:0007669"/>
    <property type="project" value="InterPro"/>
</dbReference>
<keyword evidence="9 10" id="KW-0378">Hydrolase</keyword>
<reference evidence="16" key="1">
    <citation type="journal article" date="2020" name="bioRxiv">
        <title>Comparative genomics of Chlamydomonas.</title>
        <authorList>
            <person name="Craig R.J."/>
            <person name="Hasan A.R."/>
            <person name="Ness R.W."/>
            <person name="Keightley P.D."/>
        </authorList>
    </citation>
    <scope>NUCLEOTIDE SEQUENCE</scope>
    <source>
        <strain evidence="16">SAG 7.73</strain>
    </source>
</reference>
<feature type="domain" description="ABC transmembrane type-1" evidence="14">
    <location>
        <begin position="33"/>
        <end position="299"/>
    </location>
</feature>
<dbReference type="InterPro" id="IPR011527">
    <property type="entry name" value="ABC1_TM_dom"/>
</dbReference>
<feature type="transmembrane region" description="Helical" evidence="12">
    <location>
        <begin position="270"/>
        <end position="291"/>
    </location>
</feature>
<feature type="active site" description="Proton acceptor" evidence="9">
    <location>
        <position position="737"/>
    </location>
</feature>
<comment type="similarity">
    <text evidence="10">Belongs to the patatin family.</text>
</comment>
<dbReference type="GO" id="GO:0016042">
    <property type="term" value="P:lipid catabolic process"/>
    <property type="evidence" value="ECO:0007669"/>
    <property type="project" value="UniProtKB-UniRule"/>
</dbReference>
<gene>
    <name evidence="16" type="ORF">HXX76_014055</name>
</gene>
<evidence type="ECO:0000256" key="4">
    <source>
        <dbReference type="ARBA" id="ARBA00022840"/>
    </source>
</evidence>
<evidence type="ECO:0000256" key="3">
    <source>
        <dbReference type="ARBA" id="ARBA00022741"/>
    </source>
</evidence>
<comment type="function">
    <text evidence="10">Lipolytic acyl hydrolase (LAH).</text>
</comment>
<organism evidence="16 17">
    <name type="scientific">Chlamydomonas incerta</name>
    <dbReference type="NCBI Taxonomy" id="51695"/>
    <lineage>
        <taxon>Eukaryota</taxon>
        <taxon>Viridiplantae</taxon>
        <taxon>Chlorophyta</taxon>
        <taxon>core chlorophytes</taxon>
        <taxon>Chlorophyceae</taxon>
        <taxon>CS clade</taxon>
        <taxon>Chlamydomonadales</taxon>
        <taxon>Chlamydomonadaceae</taxon>
        <taxon>Chlamydomonas</taxon>
    </lineage>
</organism>
<keyword evidence="3" id="KW-0547">Nucleotide-binding</keyword>
<dbReference type="PROSITE" id="PS51635">
    <property type="entry name" value="PNPLA"/>
    <property type="match status" value="1"/>
</dbReference>
<dbReference type="InterPro" id="IPR003439">
    <property type="entry name" value="ABC_transporter-like_ATP-bd"/>
</dbReference>
<comment type="similarity">
    <text evidence="8">Belongs to the ABC transporter superfamily. ABCB family. Heavy Metal importer (TC 3.A.1.210) subfamily.</text>
</comment>
<dbReference type="Pfam" id="PF01734">
    <property type="entry name" value="Patatin"/>
    <property type="match status" value="1"/>
</dbReference>
<dbReference type="EMBL" id="JAEHOC010000060">
    <property type="protein sequence ID" value="KAG2424897.1"/>
    <property type="molecule type" value="Genomic_DNA"/>
</dbReference>
<evidence type="ECO:0000259" key="14">
    <source>
        <dbReference type="PROSITE" id="PS50929"/>
    </source>
</evidence>
<evidence type="ECO:0000256" key="5">
    <source>
        <dbReference type="ARBA" id="ARBA00022989"/>
    </source>
</evidence>
<dbReference type="EC" id="3.1.1.-" evidence="10"/>
<dbReference type="Gene3D" id="3.40.1090.10">
    <property type="entry name" value="Cytosolic phospholipase A2 catalytic domain"/>
    <property type="match status" value="2"/>
</dbReference>
<evidence type="ECO:0000313" key="16">
    <source>
        <dbReference type="EMBL" id="KAG2424897.1"/>
    </source>
</evidence>
<accession>A0A835SCS1</accession>
<dbReference type="PANTHER" id="PTHR24221">
    <property type="entry name" value="ATP-BINDING CASSETTE SUB-FAMILY B"/>
    <property type="match status" value="1"/>
</dbReference>
<feature type="transmembrane region" description="Helical" evidence="12">
    <location>
        <begin position="155"/>
        <end position="174"/>
    </location>
</feature>
<dbReference type="SMART" id="SM00382">
    <property type="entry name" value="AAA"/>
    <property type="match status" value="1"/>
</dbReference>
<feature type="transmembrane region" description="Helical" evidence="12">
    <location>
        <begin position="562"/>
        <end position="585"/>
    </location>
</feature>
<dbReference type="SUPFAM" id="SSF52540">
    <property type="entry name" value="P-loop containing nucleoside triphosphate hydrolases"/>
    <property type="match status" value="1"/>
</dbReference>
<dbReference type="InterPro" id="IPR003593">
    <property type="entry name" value="AAA+_ATPase"/>
</dbReference>
<feature type="domain" description="ABC transporter" evidence="13">
    <location>
        <begin position="356"/>
        <end position="581"/>
    </location>
</feature>
<dbReference type="Gene3D" id="1.20.1560.10">
    <property type="entry name" value="ABC transporter type 1, transmembrane domain"/>
    <property type="match status" value="1"/>
</dbReference>
<feature type="short sequence motif" description="DGA/G" evidence="9">
    <location>
        <begin position="737"/>
        <end position="739"/>
    </location>
</feature>
<evidence type="ECO:0000256" key="12">
    <source>
        <dbReference type="SAM" id="Phobius"/>
    </source>
</evidence>
<dbReference type="SUPFAM" id="SSF52151">
    <property type="entry name" value="FabD/lysophospholipase-like"/>
    <property type="match status" value="1"/>
</dbReference>
<evidence type="ECO:0000313" key="17">
    <source>
        <dbReference type="Proteomes" id="UP000650467"/>
    </source>
</evidence>
<dbReference type="GO" id="GO:0005524">
    <property type="term" value="F:ATP binding"/>
    <property type="evidence" value="ECO:0007669"/>
    <property type="project" value="UniProtKB-KW"/>
</dbReference>
<feature type="active site" description="Nucleophile" evidence="9">
    <location>
        <position position="601"/>
    </location>
</feature>
<evidence type="ECO:0000256" key="10">
    <source>
        <dbReference type="RuleBase" id="RU361262"/>
    </source>
</evidence>
<dbReference type="InterPro" id="IPR027417">
    <property type="entry name" value="P-loop_NTPase"/>
</dbReference>
<protein>
    <recommendedName>
        <fullName evidence="10">Patatin</fullName>
        <ecNumber evidence="10">3.1.1.-</ecNumber>
    </recommendedName>
</protein>
<evidence type="ECO:0000256" key="9">
    <source>
        <dbReference type="PROSITE-ProRule" id="PRU01161"/>
    </source>
</evidence>
<dbReference type="SUPFAM" id="SSF90123">
    <property type="entry name" value="ABC transporter transmembrane region"/>
    <property type="match status" value="1"/>
</dbReference>
<keyword evidence="9 10" id="KW-0442">Lipid degradation</keyword>
<dbReference type="Pfam" id="PF00005">
    <property type="entry name" value="ABC_tran"/>
    <property type="match status" value="1"/>
</dbReference>
<keyword evidence="17" id="KW-1185">Reference proteome</keyword>
<evidence type="ECO:0000256" key="1">
    <source>
        <dbReference type="ARBA" id="ARBA00004141"/>
    </source>
</evidence>
<dbReference type="Gene3D" id="3.40.50.300">
    <property type="entry name" value="P-loop containing nucleotide triphosphate hydrolases"/>
    <property type="match status" value="1"/>
</dbReference>
<comment type="subcellular location">
    <subcellularLocation>
        <location evidence="1">Membrane</location>
        <topology evidence="1">Multi-pass membrane protein</topology>
    </subcellularLocation>
</comment>
<dbReference type="GO" id="GO:0016020">
    <property type="term" value="C:membrane"/>
    <property type="evidence" value="ECO:0007669"/>
    <property type="project" value="UniProtKB-SubCell"/>
</dbReference>
<feature type="region of interest" description="Disordered" evidence="11">
    <location>
        <begin position="857"/>
        <end position="883"/>
    </location>
</feature>
<proteinExistence type="inferred from homology"/>
<evidence type="ECO:0000256" key="6">
    <source>
        <dbReference type="ARBA" id="ARBA00023098"/>
    </source>
</evidence>
<dbReference type="PANTHER" id="PTHR24221:SF654">
    <property type="entry name" value="ATP-BINDING CASSETTE SUB-FAMILY B MEMBER 6"/>
    <property type="match status" value="1"/>
</dbReference>
<sequence>MGLTKQFLWDFLRRNVGGLTVDALFLLAIPVNEILLPHLYGKIVSAIQKKSNFLRLISIAVGIILLVKLASNLHDLHNARFEPRLEAYIRERLVQQVLENHRGQHKEIPVGDLITYAARAPRVTMNWFTRIKDYILPYTFTFGVQALYFFRQDALLGLTLAVVMAVILLLLGAAPRTCSRSALQRDEIGSKVYRLIEELVNHMVPIFTSDKQQQELQGLRELEDQHVRANVKNVNCIVRLKMAALPILAVFLVTFVLRCTLLLRRGALQTAAFVSMFTMILTMTGTLNWLVDIMQDVVNDSSFLHYMNMDLQPPDRKGAGSSRANPAGSTPINSAGSCPVQGAASDAPSDAPSAALQVTRICIDLDGRPVLRDVTFQVAKGEQVAVVGEIGSGKSTLLRVLAGLLTPSSGCIYLHGRLMGPDEAGVAVSYVPQSAVLFNRTLYENLVYGNDVTRPELEAFLDSYGVLKEMNHFPLDDSVGKNGTRLSGGQRQLVWCVRAVMGRADVLLLDEPTASMSASAKQLLMRMLNASGKTAVIVTHDGVMKKFCTRNIQMQDGTGRHMFTTLVLGASILNATVYIGAYRYLYERGYHKSIRNIHGTSSGSMLGFMVALGLTPDQMRSVVVEETARLTVPRLNASRVMQIWRLKGFLSEDFRRRIMRGALRIAFPDMEDIDFQTLAKVTGRNLVVCGLNVSKGEVVHFSMDSHPSMSVLLAIDISSCIPVVFPPVYYNGDMYLDGGIINILPTDAVQDCPLSILALYTPLDPAPAPEQSSPPPTSTMLGLCTQMFRAVLMYKLLSNISMFQHTVRMRPRIEATVSDLLSDDRFHKAMSESAIRENDAEGYALLKQYIESAFPPVEQEQPGKSMQTVPLSAPNQSNDGNGC</sequence>
<dbReference type="InterPro" id="IPR002641">
    <property type="entry name" value="PNPLA_dom"/>
</dbReference>
<dbReference type="PROSITE" id="PS50929">
    <property type="entry name" value="ABC_TM1F"/>
    <property type="match status" value="1"/>
</dbReference>
<evidence type="ECO:0000256" key="11">
    <source>
        <dbReference type="SAM" id="MobiDB-lite"/>
    </source>
</evidence>
<feature type="domain" description="PNPLA" evidence="15">
    <location>
        <begin position="566"/>
        <end position="750"/>
    </location>
</feature>
<keyword evidence="7 12" id="KW-0472">Membrane</keyword>
<dbReference type="GO" id="GO:0034040">
    <property type="term" value="F:ATPase-coupled lipid transmembrane transporter activity"/>
    <property type="evidence" value="ECO:0007669"/>
    <property type="project" value="TreeGrafter"/>
</dbReference>
<dbReference type="AlphaFoldDB" id="A0A835SCS1"/>
<feature type="compositionally biased region" description="Polar residues" evidence="11">
    <location>
        <begin position="862"/>
        <end position="883"/>
    </location>
</feature>
<keyword evidence="6 9" id="KW-0443">Lipid metabolism</keyword>
<dbReference type="GO" id="GO:0140359">
    <property type="term" value="F:ABC-type transporter activity"/>
    <property type="evidence" value="ECO:0007669"/>
    <property type="project" value="InterPro"/>
</dbReference>
<keyword evidence="2 12" id="KW-0812">Transmembrane</keyword>
<dbReference type="InterPro" id="IPR036640">
    <property type="entry name" value="ABC1_TM_sf"/>
</dbReference>
<keyword evidence="4" id="KW-0067">ATP-binding</keyword>
<dbReference type="PROSITE" id="PS50893">
    <property type="entry name" value="ABC_TRANSPORTER_2"/>
    <property type="match status" value="1"/>
</dbReference>
<feature type="transmembrane region" description="Helical" evidence="12">
    <location>
        <begin position="134"/>
        <end position="150"/>
    </location>
</feature>
<dbReference type="InterPro" id="IPR016035">
    <property type="entry name" value="Acyl_Trfase/lysoPLipase"/>
</dbReference>
<evidence type="ECO:0000256" key="8">
    <source>
        <dbReference type="ARBA" id="ARBA00024363"/>
    </source>
</evidence>
<comment type="domain">
    <text evidence="10">The nitrogen atoms of the two glycine residues in the GGXR motif define the oxyanion hole, and stabilize the oxyanion that forms during the nucleophilic attack by the catalytic serine during substrate cleavage.</text>
</comment>
<name>A0A835SCS1_CHLIN</name>
<evidence type="ECO:0000259" key="13">
    <source>
        <dbReference type="PROSITE" id="PS50893"/>
    </source>
</evidence>
<evidence type="ECO:0000259" key="15">
    <source>
        <dbReference type="PROSITE" id="PS51635"/>
    </source>
</evidence>
<feature type="transmembrane region" description="Helical" evidence="12">
    <location>
        <begin position="20"/>
        <end position="41"/>
    </location>
</feature>
<evidence type="ECO:0000256" key="7">
    <source>
        <dbReference type="ARBA" id="ARBA00023136"/>
    </source>
</evidence>
<dbReference type="OrthoDB" id="539872at2759"/>
<dbReference type="InterPro" id="IPR039421">
    <property type="entry name" value="Type_1_exporter"/>
</dbReference>